<dbReference type="Proteomes" id="UP001595766">
    <property type="component" value="Unassembled WGS sequence"/>
</dbReference>
<accession>A0ABV8ERF3</accession>
<dbReference type="InterPro" id="IPR050708">
    <property type="entry name" value="T6SS_VgrG/RHS"/>
</dbReference>
<name>A0ABV8ERF3_9BACT</name>
<keyword evidence="2" id="KW-1185">Reference proteome</keyword>
<dbReference type="RefSeq" id="WP_376856840.1">
    <property type="nucleotide sequence ID" value="NZ_JBHSAV010000084.1"/>
</dbReference>
<dbReference type="InterPro" id="IPR022385">
    <property type="entry name" value="Rhs_assc_core"/>
</dbReference>
<dbReference type="Gene3D" id="2.180.10.10">
    <property type="entry name" value="RHS repeat-associated core"/>
    <property type="match status" value="1"/>
</dbReference>
<dbReference type="NCBIfam" id="TIGR03696">
    <property type="entry name" value="Rhs_assc_core"/>
    <property type="match status" value="1"/>
</dbReference>
<evidence type="ECO:0000313" key="2">
    <source>
        <dbReference type="Proteomes" id="UP001595766"/>
    </source>
</evidence>
<protein>
    <submittedName>
        <fullName evidence="1">RHS repeat domain-containing protein</fullName>
    </submittedName>
</protein>
<sequence>MKSRRHLIEKKFKFNGKEREELTGWDDFGARMYMSDLGRWGVVDPVAEIYEGFSPYNFTLNSPIKYIDPNGMWVEGANGYSTNDPDE</sequence>
<feature type="non-terminal residue" evidence="1">
    <location>
        <position position="87"/>
    </location>
</feature>
<evidence type="ECO:0000313" key="1">
    <source>
        <dbReference type="EMBL" id="MFC3977930.1"/>
    </source>
</evidence>
<proteinExistence type="predicted"/>
<reference evidence="2" key="1">
    <citation type="journal article" date="2019" name="Int. J. Syst. Evol. Microbiol.">
        <title>The Global Catalogue of Microorganisms (GCM) 10K type strain sequencing project: providing services to taxonomists for standard genome sequencing and annotation.</title>
        <authorList>
            <consortium name="The Broad Institute Genomics Platform"/>
            <consortium name="The Broad Institute Genome Sequencing Center for Infectious Disease"/>
            <person name="Wu L."/>
            <person name="Ma J."/>
        </authorList>
    </citation>
    <scope>NUCLEOTIDE SEQUENCE [LARGE SCALE GENOMIC DNA]</scope>
    <source>
        <strain evidence="2">CECT 8551</strain>
    </source>
</reference>
<dbReference type="PANTHER" id="PTHR32305">
    <property type="match status" value="1"/>
</dbReference>
<gene>
    <name evidence="1" type="ORF">ACFOUP_16215</name>
</gene>
<dbReference type="EMBL" id="JBHSAV010000084">
    <property type="protein sequence ID" value="MFC3977930.1"/>
    <property type="molecule type" value="Genomic_DNA"/>
</dbReference>
<dbReference type="PANTHER" id="PTHR32305:SF15">
    <property type="entry name" value="PROTEIN RHSA-RELATED"/>
    <property type="match status" value="1"/>
</dbReference>
<comment type="caution">
    <text evidence="1">The sequence shown here is derived from an EMBL/GenBank/DDBJ whole genome shotgun (WGS) entry which is preliminary data.</text>
</comment>
<organism evidence="1 2">
    <name type="scientific">Belliella kenyensis</name>
    <dbReference type="NCBI Taxonomy" id="1472724"/>
    <lineage>
        <taxon>Bacteria</taxon>
        <taxon>Pseudomonadati</taxon>
        <taxon>Bacteroidota</taxon>
        <taxon>Cytophagia</taxon>
        <taxon>Cytophagales</taxon>
        <taxon>Cyclobacteriaceae</taxon>
        <taxon>Belliella</taxon>
    </lineage>
</organism>